<sequence length="381" mass="41019">MSELNRMLSDLTSPDNNANRVAAATIPSTWGFRFARVVLALVATLVCATGIAWAVSSGDHHAAVSTEVSVPSQVLALAPQETETPAIAAPSPTQKVSTRDRNFVHVNTVEERVRVTPTPTPVADVPEPVLVAQVQSPKADALPIKATPAKAAVIPELVTEPMVEEVAPESSLSVETIALSGEQLADIAYDKAQKRAQVGDTQKAIAYLRDAVKYDSNHIAATNQLAGLLYGRNKLRDAESVLRKGISANPSSASLKLTLARMYQQSQREESALNVLMAPEHGLDGEHVRYVSLRAALAQKLAKYDIAKQSYQWLAEREPADGRWWLGLAISAEREKDDDAAKRGYAKAITAGGLSNESVQFARQRLAYINSQPAKGAENGR</sequence>
<keyword evidence="1" id="KW-0472">Membrane</keyword>
<dbReference type="InterPro" id="IPR011990">
    <property type="entry name" value="TPR-like_helical_dom_sf"/>
</dbReference>
<keyword evidence="1" id="KW-0812">Transmembrane</keyword>
<feature type="transmembrane region" description="Helical" evidence="1">
    <location>
        <begin position="34"/>
        <end position="55"/>
    </location>
</feature>
<dbReference type="Pfam" id="PF13432">
    <property type="entry name" value="TPR_16"/>
    <property type="match status" value="1"/>
</dbReference>
<accession>A0A1E5BXQ3</accession>
<dbReference type="AlphaFoldDB" id="A0A1E5BXQ3"/>
<evidence type="ECO:0000313" key="2">
    <source>
        <dbReference type="EMBL" id="OEE57979.1"/>
    </source>
</evidence>
<organism evidence="2 3">
    <name type="scientific">Enterovibrio norvegicus FF-454</name>
    <dbReference type="NCBI Taxonomy" id="1185651"/>
    <lineage>
        <taxon>Bacteria</taxon>
        <taxon>Pseudomonadati</taxon>
        <taxon>Pseudomonadota</taxon>
        <taxon>Gammaproteobacteria</taxon>
        <taxon>Vibrionales</taxon>
        <taxon>Vibrionaceae</taxon>
        <taxon>Enterovibrio</taxon>
    </lineage>
</organism>
<keyword evidence="3" id="KW-1185">Reference proteome</keyword>
<name>A0A1E5BXQ3_9GAMM</name>
<dbReference type="SUPFAM" id="SSF48452">
    <property type="entry name" value="TPR-like"/>
    <property type="match status" value="1"/>
</dbReference>
<dbReference type="SMART" id="SM00028">
    <property type="entry name" value="TPR"/>
    <property type="match status" value="3"/>
</dbReference>
<dbReference type="Pfam" id="PF14559">
    <property type="entry name" value="TPR_19"/>
    <property type="match status" value="1"/>
</dbReference>
<evidence type="ECO:0000256" key="1">
    <source>
        <dbReference type="SAM" id="Phobius"/>
    </source>
</evidence>
<proteinExistence type="predicted"/>
<dbReference type="EMBL" id="AJWN02000104">
    <property type="protein sequence ID" value="OEE57979.1"/>
    <property type="molecule type" value="Genomic_DNA"/>
</dbReference>
<protein>
    <submittedName>
        <fullName evidence="2">MSHA biogenesis protein MshN</fullName>
    </submittedName>
</protein>
<keyword evidence="1" id="KW-1133">Transmembrane helix</keyword>
<dbReference type="InterPro" id="IPR019734">
    <property type="entry name" value="TPR_rpt"/>
</dbReference>
<evidence type="ECO:0000313" key="3">
    <source>
        <dbReference type="Proteomes" id="UP000095039"/>
    </source>
</evidence>
<reference evidence="2 3" key="1">
    <citation type="journal article" date="2012" name="Science">
        <title>Ecological populations of bacteria act as socially cohesive units of antibiotic production and resistance.</title>
        <authorList>
            <person name="Cordero O.X."/>
            <person name="Wildschutte H."/>
            <person name="Kirkup B."/>
            <person name="Proehl S."/>
            <person name="Ngo L."/>
            <person name="Hussain F."/>
            <person name="Le Roux F."/>
            <person name="Mincer T."/>
            <person name="Polz M.F."/>
        </authorList>
    </citation>
    <scope>NUCLEOTIDE SEQUENCE [LARGE SCALE GENOMIC DNA]</scope>
    <source>
        <strain evidence="2 3">FF-454</strain>
    </source>
</reference>
<gene>
    <name evidence="2" type="ORF">A1OK_04920</name>
</gene>
<dbReference type="RefSeq" id="WP_016960814.1">
    <property type="nucleotide sequence ID" value="NZ_AJWN02000104.1"/>
</dbReference>
<dbReference type="Proteomes" id="UP000095039">
    <property type="component" value="Unassembled WGS sequence"/>
</dbReference>
<dbReference type="Gene3D" id="1.25.40.10">
    <property type="entry name" value="Tetratricopeptide repeat domain"/>
    <property type="match status" value="1"/>
</dbReference>
<comment type="caution">
    <text evidence="2">The sequence shown here is derived from an EMBL/GenBank/DDBJ whole genome shotgun (WGS) entry which is preliminary data.</text>
</comment>